<evidence type="ECO:0000256" key="1">
    <source>
        <dbReference type="SAM" id="MobiDB-lite"/>
    </source>
</evidence>
<feature type="compositionally biased region" description="Polar residues" evidence="1">
    <location>
        <begin position="1"/>
        <end position="11"/>
    </location>
</feature>
<organism evidence="2 3">
    <name type="scientific">Halorussus limi</name>
    <dbReference type="NCBI Taxonomy" id="2938695"/>
    <lineage>
        <taxon>Archaea</taxon>
        <taxon>Methanobacteriati</taxon>
        <taxon>Methanobacteriota</taxon>
        <taxon>Stenosarchaea group</taxon>
        <taxon>Halobacteria</taxon>
        <taxon>Halobacteriales</taxon>
        <taxon>Haladaptataceae</taxon>
        <taxon>Halorussus</taxon>
    </lineage>
</organism>
<accession>A0A8U0HXR7</accession>
<reference evidence="2 3" key="1">
    <citation type="submission" date="2022-04" db="EMBL/GenBank/DDBJ databases">
        <title>Diverse halophilic archaea isolated from saline environments.</title>
        <authorList>
            <person name="Cui H.-L."/>
        </authorList>
    </citation>
    <scope>NUCLEOTIDE SEQUENCE [LARGE SCALE GENOMIC DNA]</scope>
    <source>
        <strain evidence="2 3">XZYJT49</strain>
    </source>
</reference>
<name>A0A8U0HXR7_9EURY</name>
<dbReference type="KEGG" id="halx:M0R89_07430"/>
<dbReference type="RefSeq" id="WP_248651917.1">
    <property type="nucleotide sequence ID" value="NZ_CP096659.1"/>
</dbReference>
<evidence type="ECO:0000313" key="2">
    <source>
        <dbReference type="EMBL" id="UPV75880.1"/>
    </source>
</evidence>
<dbReference type="Proteomes" id="UP000830729">
    <property type="component" value="Chromosome"/>
</dbReference>
<dbReference type="AlphaFoldDB" id="A0A8U0HXR7"/>
<dbReference type="EMBL" id="CP096659">
    <property type="protein sequence ID" value="UPV75880.1"/>
    <property type="molecule type" value="Genomic_DNA"/>
</dbReference>
<protein>
    <submittedName>
        <fullName evidence="2">Uncharacterized protein</fullName>
    </submittedName>
</protein>
<evidence type="ECO:0000313" key="3">
    <source>
        <dbReference type="Proteomes" id="UP000830729"/>
    </source>
</evidence>
<gene>
    <name evidence="2" type="ORF">M0R89_07430</name>
</gene>
<feature type="region of interest" description="Disordered" evidence="1">
    <location>
        <begin position="1"/>
        <end position="25"/>
    </location>
</feature>
<proteinExistence type="predicted"/>
<dbReference type="GeneID" id="72185019"/>
<keyword evidence="3" id="KW-1185">Reference proteome</keyword>
<sequence>MPYVKDSQSQPGYHVTAKPGSGHPINLKTRPVMDRIFQKMGFGTKTAISHDLCWALYDVGLLYTENSTETDDEREKISYKLTDLSLSAEQRDQLARLLQKYSNDDRIDSIKSLLADTEDFQERFRHTSPDEIEEDTLDNQFTDIVDELYDDSNTPFDDPEVTETLDEWGLSIQDVNGDPLSRTDLSERQAKAIEQSIKHPRKVDLGWDSLRVTDNYVEYTATGLHSEVGYYLADDTYIFKLRDYSTSLDEQSSISIETVVSWNPPSLDERVKMIRTYSESGFVFEKAFEPHWSDLITAGIGKAGLEEYRVVWTDIADRIVEE</sequence>